<feature type="domain" description="Thioredoxin" evidence="10">
    <location>
        <begin position="66"/>
        <end position="179"/>
    </location>
</feature>
<evidence type="ECO:0000256" key="3">
    <source>
        <dbReference type="ARBA" id="ARBA00022528"/>
    </source>
</evidence>
<dbReference type="InParanoid" id="A0A7J7BUR4"/>
<evidence type="ECO:0000256" key="5">
    <source>
        <dbReference type="ARBA" id="ARBA00022946"/>
    </source>
</evidence>
<dbReference type="NCBIfam" id="TIGR01068">
    <property type="entry name" value="thioredoxin"/>
    <property type="match status" value="1"/>
</dbReference>
<evidence type="ECO:0000256" key="4">
    <source>
        <dbReference type="ARBA" id="ARBA00022640"/>
    </source>
</evidence>
<name>A0A7J7BUR4_TRIWF</name>
<keyword evidence="3" id="KW-0150">Chloroplast</keyword>
<gene>
    <name evidence="11" type="ORF">HS088_TW23G00007</name>
</gene>
<evidence type="ECO:0000313" key="11">
    <source>
        <dbReference type="EMBL" id="KAF5725286.1"/>
    </source>
</evidence>
<keyword evidence="2" id="KW-0813">Transport</keyword>
<dbReference type="PRINTS" id="PR00421">
    <property type="entry name" value="THIOREDOXIN"/>
</dbReference>
<keyword evidence="4" id="KW-0934">Plastid</keyword>
<dbReference type="PROSITE" id="PS51352">
    <property type="entry name" value="THIOREDOXIN_2"/>
    <property type="match status" value="1"/>
</dbReference>
<proteinExistence type="inferred from homology"/>
<evidence type="ECO:0000256" key="8">
    <source>
        <dbReference type="ARBA" id="ARBA00023284"/>
    </source>
</evidence>
<evidence type="ECO:0000256" key="6">
    <source>
        <dbReference type="ARBA" id="ARBA00022982"/>
    </source>
</evidence>
<keyword evidence="6" id="KW-0249">Electron transport</keyword>
<dbReference type="GO" id="GO:0009507">
    <property type="term" value="C:chloroplast"/>
    <property type="evidence" value="ECO:0007669"/>
    <property type="project" value="UniProtKB-SubCell"/>
</dbReference>
<dbReference type="CDD" id="cd02947">
    <property type="entry name" value="TRX_family"/>
    <property type="match status" value="1"/>
</dbReference>
<dbReference type="SUPFAM" id="SSF52833">
    <property type="entry name" value="Thioredoxin-like"/>
    <property type="match status" value="1"/>
</dbReference>
<dbReference type="InterPro" id="IPR005746">
    <property type="entry name" value="Thioredoxin"/>
</dbReference>
<evidence type="ECO:0000259" key="10">
    <source>
        <dbReference type="PROSITE" id="PS51352"/>
    </source>
</evidence>
<sequence>MALGNCLQVSGIYAAKTSLLQRCHPLSSTDKLHLLACKGLDKPNSLSFSSHSFSSRGRSQRPRIVCKAREAIAEVQVVTDSTWDSVVIASPVPVLVEFWAPWCGPCKMLIPVIEELAKEYAGKIVCCKVNTDQCPNIARTYGIRSIPTVIFFNKGERKENIVGAVPKANLSASIEKYLES</sequence>
<dbReference type="EMBL" id="JAAARO010000023">
    <property type="protein sequence ID" value="KAF5725286.1"/>
    <property type="molecule type" value="Genomic_DNA"/>
</dbReference>
<dbReference type="InterPro" id="IPR017937">
    <property type="entry name" value="Thioredoxin_CS"/>
</dbReference>
<evidence type="ECO:0000256" key="2">
    <source>
        <dbReference type="ARBA" id="ARBA00022448"/>
    </source>
</evidence>
<dbReference type="PANTHER" id="PTHR45663:SF42">
    <property type="entry name" value="THIOREDOXIN M5, CHLOROPLASTIC"/>
    <property type="match status" value="1"/>
</dbReference>
<comment type="subcellular location">
    <subcellularLocation>
        <location evidence="1">Plastid</location>
        <location evidence="1">Chloroplast</location>
    </subcellularLocation>
</comment>
<dbReference type="InterPro" id="IPR013766">
    <property type="entry name" value="Thioredoxin_domain"/>
</dbReference>
<evidence type="ECO:0000256" key="1">
    <source>
        <dbReference type="ARBA" id="ARBA00004229"/>
    </source>
</evidence>
<evidence type="ECO:0000256" key="9">
    <source>
        <dbReference type="ARBA" id="ARBA00038056"/>
    </source>
</evidence>
<keyword evidence="5" id="KW-0809">Transit peptide</keyword>
<organism evidence="11 12">
    <name type="scientific">Tripterygium wilfordii</name>
    <name type="common">Thunder God vine</name>
    <dbReference type="NCBI Taxonomy" id="458696"/>
    <lineage>
        <taxon>Eukaryota</taxon>
        <taxon>Viridiplantae</taxon>
        <taxon>Streptophyta</taxon>
        <taxon>Embryophyta</taxon>
        <taxon>Tracheophyta</taxon>
        <taxon>Spermatophyta</taxon>
        <taxon>Magnoliopsida</taxon>
        <taxon>eudicotyledons</taxon>
        <taxon>Gunneridae</taxon>
        <taxon>Pentapetalae</taxon>
        <taxon>rosids</taxon>
        <taxon>fabids</taxon>
        <taxon>Celastrales</taxon>
        <taxon>Celastraceae</taxon>
        <taxon>Tripterygium</taxon>
    </lineage>
</organism>
<comment type="similarity">
    <text evidence="9">Belongs to the thioredoxin family. Plant M-type subfamily.</text>
</comment>
<dbReference type="OrthoDB" id="2121326at2759"/>
<keyword evidence="8" id="KW-0676">Redox-active center</keyword>
<dbReference type="GO" id="GO:0015035">
    <property type="term" value="F:protein-disulfide reductase activity"/>
    <property type="evidence" value="ECO:0007669"/>
    <property type="project" value="InterPro"/>
</dbReference>
<dbReference type="GO" id="GO:0008047">
    <property type="term" value="F:enzyme activator activity"/>
    <property type="evidence" value="ECO:0007669"/>
    <property type="project" value="UniProtKB-ARBA"/>
</dbReference>
<keyword evidence="12" id="KW-1185">Reference proteome</keyword>
<evidence type="ECO:0000256" key="7">
    <source>
        <dbReference type="ARBA" id="ARBA00023157"/>
    </source>
</evidence>
<dbReference type="Pfam" id="PF00085">
    <property type="entry name" value="Thioredoxin"/>
    <property type="match status" value="1"/>
</dbReference>
<reference evidence="11 12" key="1">
    <citation type="journal article" date="2020" name="Nat. Commun.">
        <title>Genome of Tripterygium wilfordii and identification of cytochrome P450 involved in triptolide biosynthesis.</title>
        <authorList>
            <person name="Tu L."/>
            <person name="Su P."/>
            <person name="Zhang Z."/>
            <person name="Gao L."/>
            <person name="Wang J."/>
            <person name="Hu T."/>
            <person name="Zhou J."/>
            <person name="Zhang Y."/>
            <person name="Zhao Y."/>
            <person name="Liu Y."/>
            <person name="Song Y."/>
            <person name="Tong Y."/>
            <person name="Lu Y."/>
            <person name="Yang J."/>
            <person name="Xu C."/>
            <person name="Jia M."/>
            <person name="Peters R.J."/>
            <person name="Huang L."/>
            <person name="Gao W."/>
        </authorList>
    </citation>
    <scope>NUCLEOTIDE SEQUENCE [LARGE SCALE GENOMIC DNA]</scope>
    <source>
        <strain evidence="12">cv. XIE 37</strain>
        <tissue evidence="11">Leaf</tissue>
    </source>
</reference>
<dbReference type="Gene3D" id="3.40.30.10">
    <property type="entry name" value="Glutaredoxin"/>
    <property type="match status" value="1"/>
</dbReference>
<dbReference type="AlphaFoldDB" id="A0A7J7BUR4"/>
<dbReference type="FunFam" id="3.40.30.10:FF:000001">
    <property type="entry name" value="Thioredoxin"/>
    <property type="match status" value="1"/>
</dbReference>
<dbReference type="InterPro" id="IPR036249">
    <property type="entry name" value="Thioredoxin-like_sf"/>
</dbReference>
<comment type="caution">
    <text evidence="11">The sequence shown here is derived from an EMBL/GenBank/DDBJ whole genome shotgun (WGS) entry which is preliminary data.</text>
</comment>
<evidence type="ECO:0000313" key="12">
    <source>
        <dbReference type="Proteomes" id="UP000593562"/>
    </source>
</evidence>
<keyword evidence="7" id="KW-1015">Disulfide bond</keyword>
<accession>A0A7J7BUR4</accession>
<dbReference type="PANTHER" id="PTHR45663">
    <property type="entry name" value="GEO12009P1"/>
    <property type="match status" value="1"/>
</dbReference>
<dbReference type="Proteomes" id="UP000593562">
    <property type="component" value="Unassembled WGS sequence"/>
</dbReference>
<dbReference type="PROSITE" id="PS00194">
    <property type="entry name" value="THIOREDOXIN_1"/>
    <property type="match status" value="1"/>
</dbReference>
<dbReference type="FunCoup" id="A0A7J7BUR4">
    <property type="interactions" value="1383"/>
</dbReference>
<protein>
    <submittedName>
        <fullName evidence="11">Thioredoxin</fullName>
    </submittedName>
</protein>